<evidence type="ECO:0000256" key="3">
    <source>
        <dbReference type="ARBA" id="ARBA00022989"/>
    </source>
</evidence>
<dbReference type="Pfam" id="PF03547">
    <property type="entry name" value="Mem_trans"/>
    <property type="match status" value="1"/>
</dbReference>
<dbReference type="EMBL" id="MU128918">
    <property type="protein sequence ID" value="KAF9519315.1"/>
    <property type="molecule type" value="Genomic_DNA"/>
</dbReference>
<keyword evidence="8" id="KW-1185">Reference proteome</keyword>
<evidence type="ECO:0008006" key="9">
    <source>
        <dbReference type="Google" id="ProtNLM"/>
    </source>
</evidence>
<accession>A0A9P6B9C5</accession>
<dbReference type="PANTHER" id="PTHR31794:SF2">
    <property type="entry name" value="AUXIN EFFLUX TRANSPORTER FAMILY PROTEIN (EUROFUNG)"/>
    <property type="match status" value="1"/>
</dbReference>
<dbReference type="GO" id="GO:0055085">
    <property type="term" value="P:transmembrane transport"/>
    <property type="evidence" value="ECO:0007669"/>
    <property type="project" value="InterPro"/>
</dbReference>
<dbReference type="Proteomes" id="UP000886523">
    <property type="component" value="Unassembled WGS sequence"/>
</dbReference>
<feature type="transmembrane region" description="Helical" evidence="6">
    <location>
        <begin position="517"/>
        <end position="538"/>
    </location>
</feature>
<protein>
    <recommendedName>
        <fullName evidence="9">PIN-like protein</fullName>
    </recommendedName>
</protein>
<evidence type="ECO:0000256" key="1">
    <source>
        <dbReference type="ARBA" id="ARBA00004141"/>
    </source>
</evidence>
<feature type="compositionally biased region" description="Acidic residues" evidence="5">
    <location>
        <begin position="268"/>
        <end position="278"/>
    </location>
</feature>
<organism evidence="7 8">
    <name type="scientific">Hydnum rufescens UP504</name>
    <dbReference type="NCBI Taxonomy" id="1448309"/>
    <lineage>
        <taxon>Eukaryota</taxon>
        <taxon>Fungi</taxon>
        <taxon>Dikarya</taxon>
        <taxon>Basidiomycota</taxon>
        <taxon>Agaricomycotina</taxon>
        <taxon>Agaricomycetes</taxon>
        <taxon>Cantharellales</taxon>
        <taxon>Hydnaceae</taxon>
        <taxon>Hydnum</taxon>
    </lineage>
</organism>
<proteinExistence type="predicted"/>
<sequence length="541" mass="58936">MCLMGWIMSRKGVLDKNTQKQLNRLNVSLFTPCLLFSKVAFSLSPEKLKELWIIPLFFVGVTSVSAVVAWTLGTLFRLRKSQRNFCMAAAMFNNSNSLPVALMQSLVVTVPGLKWDADDTGDAMLGRALGYLVLYSTMGMVLRWSYGVHLLTQADEEAVNSNFVASVSQDVSPPSGPVDFDIENVPSSPLHQTLSIAPIVDQLPAGLSNAASRHARAPLSPGARHPPLLLPHLPHSTRFFHSFPNTPVRSLSPSPASSVLPGTRLTDESEPEEGEDDEWGSHRPSVPTAPTPSARQRNVRRVIHSIKVTLKKINNFMTVPLWAALSSIVVALIPTLQHVMLAHVSPVKGFLESAGGCSIPITLVVLGAYFNQDTPTPAKVTVQHEELRNEDATGDEPDERTALISNGTLCEYDHPYGECGGCSGWRLDEGKPETRPSPGETRTVFVACVARMVVTPMIVLPCVGALTKFDVHRIFDDPVFVVSNVLLISAPPALTLAQITQAASGDAFERLISRTIFWAYCILTPPLALLYVVVGLYFSRL</sequence>
<dbReference type="AlphaFoldDB" id="A0A9P6B9C5"/>
<gene>
    <name evidence="7" type="ORF">BS47DRAFT_1379338</name>
</gene>
<keyword evidence="3 6" id="KW-1133">Transmembrane helix</keyword>
<dbReference type="GO" id="GO:0005783">
    <property type="term" value="C:endoplasmic reticulum"/>
    <property type="evidence" value="ECO:0007669"/>
    <property type="project" value="TreeGrafter"/>
</dbReference>
<evidence type="ECO:0000256" key="4">
    <source>
        <dbReference type="ARBA" id="ARBA00023136"/>
    </source>
</evidence>
<dbReference type="GO" id="GO:0016020">
    <property type="term" value="C:membrane"/>
    <property type="evidence" value="ECO:0007669"/>
    <property type="project" value="UniProtKB-SubCell"/>
</dbReference>
<keyword evidence="2 6" id="KW-0812">Transmembrane</keyword>
<name>A0A9P6B9C5_9AGAM</name>
<feature type="transmembrane region" description="Helical" evidence="6">
    <location>
        <begin position="52"/>
        <end position="73"/>
    </location>
</feature>
<feature type="compositionally biased region" description="Low complexity" evidence="5">
    <location>
        <begin position="248"/>
        <end position="261"/>
    </location>
</feature>
<reference evidence="7" key="1">
    <citation type="journal article" date="2020" name="Nat. Commun.">
        <title>Large-scale genome sequencing of mycorrhizal fungi provides insights into the early evolution of symbiotic traits.</title>
        <authorList>
            <person name="Miyauchi S."/>
            <person name="Kiss E."/>
            <person name="Kuo A."/>
            <person name="Drula E."/>
            <person name="Kohler A."/>
            <person name="Sanchez-Garcia M."/>
            <person name="Morin E."/>
            <person name="Andreopoulos B."/>
            <person name="Barry K.W."/>
            <person name="Bonito G."/>
            <person name="Buee M."/>
            <person name="Carver A."/>
            <person name="Chen C."/>
            <person name="Cichocki N."/>
            <person name="Clum A."/>
            <person name="Culley D."/>
            <person name="Crous P.W."/>
            <person name="Fauchery L."/>
            <person name="Girlanda M."/>
            <person name="Hayes R.D."/>
            <person name="Keri Z."/>
            <person name="LaButti K."/>
            <person name="Lipzen A."/>
            <person name="Lombard V."/>
            <person name="Magnuson J."/>
            <person name="Maillard F."/>
            <person name="Murat C."/>
            <person name="Nolan M."/>
            <person name="Ohm R.A."/>
            <person name="Pangilinan J."/>
            <person name="Pereira M.F."/>
            <person name="Perotto S."/>
            <person name="Peter M."/>
            <person name="Pfister S."/>
            <person name="Riley R."/>
            <person name="Sitrit Y."/>
            <person name="Stielow J.B."/>
            <person name="Szollosi G."/>
            <person name="Zifcakova L."/>
            <person name="Stursova M."/>
            <person name="Spatafora J.W."/>
            <person name="Tedersoo L."/>
            <person name="Vaario L.M."/>
            <person name="Yamada A."/>
            <person name="Yan M."/>
            <person name="Wang P."/>
            <person name="Xu J."/>
            <person name="Bruns T."/>
            <person name="Baldrian P."/>
            <person name="Vilgalys R."/>
            <person name="Dunand C."/>
            <person name="Henrissat B."/>
            <person name="Grigoriev I.V."/>
            <person name="Hibbett D."/>
            <person name="Nagy L.G."/>
            <person name="Martin F.M."/>
        </authorList>
    </citation>
    <scope>NUCLEOTIDE SEQUENCE</scope>
    <source>
        <strain evidence="7">UP504</strain>
    </source>
</reference>
<feature type="transmembrane region" description="Helical" evidence="6">
    <location>
        <begin position="444"/>
        <end position="466"/>
    </location>
</feature>
<comment type="caution">
    <text evidence="7">The sequence shown here is derived from an EMBL/GenBank/DDBJ whole genome shotgun (WGS) entry which is preliminary data.</text>
</comment>
<evidence type="ECO:0000256" key="6">
    <source>
        <dbReference type="SAM" id="Phobius"/>
    </source>
</evidence>
<evidence type="ECO:0000256" key="5">
    <source>
        <dbReference type="SAM" id="MobiDB-lite"/>
    </source>
</evidence>
<evidence type="ECO:0000256" key="2">
    <source>
        <dbReference type="ARBA" id="ARBA00022692"/>
    </source>
</evidence>
<feature type="transmembrane region" description="Helical" evidence="6">
    <location>
        <begin position="478"/>
        <end position="497"/>
    </location>
</feature>
<evidence type="ECO:0000313" key="7">
    <source>
        <dbReference type="EMBL" id="KAF9519315.1"/>
    </source>
</evidence>
<comment type="subcellular location">
    <subcellularLocation>
        <location evidence="1">Membrane</location>
        <topology evidence="1">Multi-pass membrane protein</topology>
    </subcellularLocation>
</comment>
<feature type="transmembrane region" description="Helical" evidence="6">
    <location>
        <begin position="85"/>
        <end position="108"/>
    </location>
</feature>
<keyword evidence="4 6" id="KW-0472">Membrane</keyword>
<dbReference type="OrthoDB" id="2499604at2759"/>
<feature type="transmembrane region" description="Helical" evidence="6">
    <location>
        <begin position="128"/>
        <end position="146"/>
    </location>
</feature>
<evidence type="ECO:0000313" key="8">
    <source>
        <dbReference type="Proteomes" id="UP000886523"/>
    </source>
</evidence>
<feature type="region of interest" description="Disordered" evidence="5">
    <location>
        <begin position="248"/>
        <end position="298"/>
    </location>
</feature>
<dbReference type="InterPro" id="IPR004776">
    <property type="entry name" value="Mem_transp_PIN-like"/>
</dbReference>
<feature type="transmembrane region" description="Helical" evidence="6">
    <location>
        <begin position="313"/>
        <end position="333"/>
    </location>
</feature>
<dbReference type="PANTHER" id="PTHR31794">
    <property type="entry name" value="AUXIN EFFLUX TRANSPORTER FAMILY PROTEIN (EUROFUNG)"/>
    <property type="match status" value="1"/>
</dbReference>